<keyword evidence="3" id="KW-0255">Endonuclease</keyword>
<feature type="transmembrane region" description="Helical" evidence="1">
    <location>
        <begin position="81"/>
        <end position="103"/>
    </location>
</feature>
<dbReference type="SUPFAM" id="SSF56219">
    <property type="entry name" value="DNase I-like"/>
    <property type="match status" value="1"/>
</dbReference>
<proteinExistence type="predicted"/>
<keyword evidence="3" id="KW-0540">Nuclease</keyword>
<gene>
    <name evidence="3" type="ORF">ACFPZN_08975</name>
</gene>
<keyword evidence="1" id="KW-0472">Membrane</keyword>
<evidence type="ECO:0000313" key="4">
    <source>
        <dbReference type="Proteomes" id="UP001596074"/>
    </source>
</evidence>
<evidence type="ECO:0000313" key="3">
    <source>
        <dbReference type="EMBL" id="MFC5745736.1"/>
    </source>
</evidence>
<dbReference type="InterPro" id="IPR036691">
    <property type="entry name" value="Endo/exonu/phosph_ase_sf"/>
</dbReference>
<evidence type="ECO:0000256" key="1">
    <source>
        <dbReference type="SAM" id="Phobius"/>
    </source>
</evidence>
<accession>A0ABW0ZR31</accession>
<dbReference type="Pfam" id="PF03372">
    <property type="entry name" value="Exo_endo_phos"/>
    <property type="match status" value="1"/>
</dbReference>
<reference evidence="4" key="1">
    <citation type="journal article" date="2019" name="Int. J. Syst. Evol. Microbiol.">
        <title>The Global Catalogue of Microorganisms (GCM) 10K type strain sequencing project: providing services to taxonomists for standard genome sequencing and annotation.</title>
        <authorList>
            <consortium name="The Broad Institute Genomics Platform"/>
            <consortium name="The Broad Institute Genome Sequencing Center for Infectious Disease"/>
            <person name="Wu L."/>
            <person name="Ma J."/>
        </authorList>
    </citation>
    <scope>NUCLEOTIDE SEQUENCE [LARGE SCALE GENOMIC DNA]</scope>
    <source>
        <strain evidence="4">KCTC 42087</strain>
    </source>
</reference>
<evidence type="ECO:0000259" key="2">
    <source>
        <dbReference type="Pfam" id="PF03372"/>
    </source>
</evidence>
<keyword evidence="3" id="KW-0378">Hydrolase</keyword>
<name>A0ABW0ZR31_9ACTN</name>
<dbReference type="GO" id="GO:0004519">
    <property type="term" value="F:endonuclease activity"/>
    <property type="evidence" value="ECO:0007669"/>
    <property type="project" value="UniProtKB-KW"/>
</dbReference>
<comment type="caution">
    <text evidence="3">The sequence shown here is derived from an EMBL/GenBank/DDBJ whole genome shotgun (WGS) entry which is preliminary data.</text>
</comment>
<sequence length="336" mass="36071">MTVRAEEEDRRTSSAARRIRGRRVWVDVLLWVALAPFAVWAALRVSGWEPVFGWKQLVAFTPYVATVSLVVPLAALSLRRWFVVVVGVLVAGALGVVVVPRALPDANPAADGPRVRVLAANLLAGGVPAKDMADLVRRERPDVLALQEVTPEAVESLDGAGLRESLPYRVLRPSPGVVGSAVYARFPVREQPLIKIGFGQARARVDVPGAPPVEVVSVHPCAPSAPDRAGCWKAGLRALPRADGRGPVRILAGDFNATADHAEFRRLTDSGYRDAADVTGGGLRPTWPAGWRGRVPPVTLDHVLADARAAVRGFEIHRLPGTDHRPVQADLTLPRG</sequence>
<dbReference type="InterPro" id="IPR005135">
    <property type="entry name" value="Endo/exonuclease/phosphatase"/>
</dbReference>
<feature type="transmembrane region" description="Helical" evidence="1">
    <location>
        <begin position="24"/>
        <end position="45"/>
    </location>
</feature>
<keyword evidence="1" id="KW-1133">Transmembrane helix</keyword>
<keyword evidence="1" id="KW-0812">Transmembrane</keyword>
<dbReference type="RefSeq" id="WP_378281361.1">
    <property type="nucleotide sequence ID" value="NZ_JBHSON010000010.1"/>
</dbReference>
<dbReference type="Gene3D" id="3.60.10.10">
    <property type="entry name" value="Endonuclease/exonuclease/phosphatase"/>
    <property type="match status" value="1"/>
</dbReference>
<keyword evidence="4" id="KW-1185">Reference proteome</keyword>
<feature type="domain" description="Endonuclease/exonuclease/phosphatase" evidence="2">
    <location>
        <begin position="120"/>
        <end position="324"/>
    </location>
</feature>
<feature type="transmembrane region" description="Helical" evidence="1">
    <location>
        <begin position="57"/>
        <end position="76"/>
    </location>
</feature>
<dbReference type="Proteomes" id="UP001596074">
    <property type="component" value="Unassembled WGS sequence"/>
</dbReference>
<organism evidence="3 4">
    <name type="scientific">Actinomadura rugatobispora</name>
    <dbReference type="NCBI Taxonomy" id="1994"/>
    <lineage>
        <taxon>Bacteria</taxon>
        <taxon>Bacillati</taxon>
        <taxon>Actinomycetota</taxon>
        <taxon>Actinomycetes</taxon>
        <taxon>Streptosporangiales</taxon>
        <taxon>Thermomonosporaceae</taxon>
        <taxon>Actinomadura</taxon>
    </lineage>
</organism>
<protein>
    <submittedName>
        <fullName evidence="3">Endonuclease/exonuclease/phosphatase family protein</fullName>
    </submittedName>
</protein>
<dbReference type="EMBL" id="JBHSON010000010">
    <property type="protein sequence ID" value="MFC5745736.1"/>
    <property type="molecule type" value="Genomic_DNA"/>
</dbReference>